<accession>A0A3L7K7Y6</accession>
<dbReference type="EMBL" id="RCVZ01000003">
    <property type="protein sequence ID" value="RLQ96842.1"/>
    <property type="molecule type" value="Genomic_DNA"/>
</dbReference>
<dbReference type="PANTHER" id="PTHR36454">
    <property type="entry name" value="LMO2823 PROTEIN"/>
    <property type="match status" value="1"/>
</dbReference>
<name>A0A3L7K7Y6_9BACI</name>
<dbReference type="Proteomes" id="UP000276770">
    <property type="component" value="Unassembled WGS sequence"/>
</dbReference>
<dbReference type="PIRSF" id="PIRSF033563">
    <property type="entry name" value="UCP033563"/>
    <property type="match status" value="1"/>
</dbReference>
<comment type="caution">
    <text evidence="1">The sequence shown here is derived from an EMBL/GenBank/DDBJ whole genome shotgun (WGS) entry which is preliminary data.</text>
</comment>
<evidence type="ECO:0000313" key="1">
    <source>
        <dbReference type="EMBL" id="RLQ96842.1"/>
    </source>
</evidence>
<dbReference type="OrthoDB" id="9781616at2"/>
<dbReference type="RefSeq" id="WP_121679863.1">
    <property type="nucleotide sequence ID" value="NZ_RCVZ01000003.1"/>
</dbReference>
<sequence>MVKIRPFKAVRPERELAEKVAALPYDVLNREEAKEAAKDNPYSFLHVDKAEIDFDDSVSDTDELVYETASLNLQWMVGEGVLRQDELPSLYIYELEMNGRTQTGLAACTSVEEYEKNIIKKHEVTREKKEIDRIRHMESLNAHTGPIMMAYKQEEQIDKELNEWKSSHDPVYSFQSEDGVVHRLWVIDKVESVNRLVTLFENVENLYIADGHHRSEAAAKVAQQRRKQQPDYNGEEEYNSFLAVVFPSNELEILDYNRIVTSLNGYTTDKFLQLLGDSFDIEKVEKASAKPDKKHQVGMYLDGAWYRLHFKGELSRNDDDIINTLDVSILQNYVLSPLLEIKDIRSDERIDFVGGIRGTEALEKHVDSGNFQVAFALHPTSIEELMTVADQNLIMPPKSTWFEPKLRSGLLIHPLE</sequence>
<reference evidence="1 2" key="1">
    <citation type="submission" date="2018-10" db="EMBL/GenBank/DDBJ databases">
        <title>Falsibacillus sp. genome draft.</title>
        <authorList>
            <person name="Shi S."/>
        </authorList>
    </citation>
    <scope>NUCLEOTIDE SEQUENCE [LARGE SCALE GENOMIC DNA]</scope>
    <source>
        <strain evidence="1 2">GY 10110</strain>
    </source>
</reference>
<protein>
    <submittedName>
        <fullName evidence="1">DUF1015 domain-containing protein</fullName>
    </submittedName>
</protein>
<dbReference type="Pfam" id="PF06245">
    <property type="entry name" value="DUF1015"/>
    <property type="match status" value="1"/>
</dbReference>
<organism evidence="1 2">
    <name type="scientific">Falsibacillus albus</name>
    <dbReference type="NCBI Taxonomy" id="2478915"/>
    <lineage>
        <taxon>Bacteria</taxon>
        <taxon>Bacillati</taxon>
        <taxon>Bacillota</taxon>
        <taxon>Bacilli</taxon>
        <taxon>Bacillales</taxon>
        <taxon>Bacillaceae</taxon>
        <taxon>Falsibacillus</taxon>
    </lineage>
</organism>
<keyword evidence="2" id="KW-1185">Reference proteome</keyword>
<gene>
    <name evidence="1" type="ORF">D9X91_07015</name>
</gene>
<dbReference type="InterPro" id="IPR008323">
    <property type="entry name" value="UCP033563"/>
</dbReference>
<proteinExistence type="predicted"/>
<dbReference type="AlphaFoldDB" id="A0A3L7K7Y6"/>
<evidence type="ECO:0000313" key="2">
    <source>
        <dbReference type="Proteomes" id="UP000276770"/>
    </source>
</evidence>
<dbReference type="PANTHER" id="PTHR36454:SF1">
    <property type="entry name" value="DUF1015 DOMAIN-CONTAINING PROTEIN"/>
    <property type="match status" value="1"/>
</dbReference>